<feature type="signal peptide" evidence="2">
    <location>
        <begin position="1"/>
        <end position="29"/>
    </location>
</feature>
<evidence type="ECO:0000313" key="4">
    <source>
        <dbReference type="Proteomes" id="UP000230768"/>
    </source>
</evidence>
<organism evidence="3 4">
    <name type="scientific">Bacillus pumilus</name>
    <name type="common">Bacillus mesentericus</name>
    <dbReference type="NCBI Taxonomy" id="1408"/>
    <lineage>
        <taxon>Bacteria</taxon>
        <taxon>Bacillati</taxon>
        <taxon>Bacillota</taxon>
        <taxon>Bacilli</taxon>
        <taxon>Bacillales</taxon>
        <taxon>Bacillaceae</taxon>
        <taxon>Bacillus</taxon>
    </lineage>
</organism>
<evidence type="ECO:0000256" key="1">
    <source>
        <dbReference type="SAM" id="Phobius"/>
    </source>
</evidence>
<dbReference type="AlphaFoldDB" id="A0A2G8IXE3"/>
<comment type="caution">
    <text evidence="3">The sequence shown here is derived from an EMBL/GenBank/DDBJ whole genome shotgun (WGS) entry which is preliminary data.</text>
</comment>
<keyword evidence="1" id="KW-1133">Transmembrane helix</keyword>
<evidence type="ECO:0000313" key="3">
    <source>
        <dbReference type="EMBL" id="PIK28153.1"/>
    </source>
</evidence>
<accession>A0A2G8IXE3</accession>
<dbReference type="EMBL" id="PEKP01000005">
    <property type="protein sequence ID" value="PIK28153.1"/>
    <property type="molecule type" value="Genomic_DNA"/>
</dbReference>
<name>A0A2G8IXE3_BACPU</name>
<keyword evidence="1" id="KW-0472">Membrane</keyword>
<dbReference type="Proteomes" id="UP000230768">
    <property type="component" value="Unassembled WGS sequence"/>
</dbReference>
<proteinExistence type="predicted"/>
<feature type="chain" id="PRO_5014622730" evidence="2">
    <location>
        <begin position="30"/>
        <end position="210"/>
    </location>
</feature>
<protein>
    <submittedName>
        <fullName evidence="3">Uncharacterized protein</fullName>
    </submittedName>
</protein>
<sequence length="210" mass="23068">MKKYGILFLSLVFLCATLSLSISPTNAHAQVSNKTQTDVVKFEKEFNKLIVTLEKMVSKGIDFQDLKNNSNKKIASLTTEEKKVYQDYKAYIENPENQKNNSLNSRIIDNGEISTLAKKASGIYISQKQIQRINDVTNFSGGIFGVASGLIRMKLGLNPTALSLLIIAVATLGISGLNLCNKYKKGVYLKGEFVGSIYMPLGTVSCVAKK</sequence>
<keyword evidence="1" id="KW-0812">Transmembrane</keyword>
<dbReference type="RefSeq" id="WP_099726553.1">
    <property type="nucleotide sequence ID" value="NZ_CP101833.1"/>
</dbReference>
<gene>
    <name evidence="3" type="ORF">CTV99_04950</name>
</gene>
<keyword evidence="2" id="KW-0732">Signal</keyword>
<feature type="transmembrane region" description="Helical" evidence="1">
    <location>
        <begin position="161"/>
        <end position="180"/>
    </location>
</feature>
<reference evidence="3 4" key="1">
    <citation type="submission" date="2017-11" db="EMBL/GenBank/DDBJ databases">
        <title>Draft genome sequence of Bacillus pumilus 51_5il from lake Gorkoye (Russia: Novosibirsk region).</title>
        <authorList>
            <person name="Shipova A.A."/>
            <person name="Rozanov A.S."/>
            <person name="Bryanskaya A.V."/>
            <person name="Peltek S.E."/>
        </authorList>
    </citation>
    <scope>NUCLEOTIDE SEQUENCE [LARGE SCALE GENOMIC DNA]</scope>
    <source>
        <strain evidence="3 4">51_5il</strain>
    </source>
</reference>
<evidence type="ECO:0000256" key="2">
    <source>
        <dbReference type="SAM" id="SignalP"/>
    </source>
</evidence>